<protein>
    <recommendedName>
        <fullName evidence="3">Aminoglycoside phosphotransferase domain-containing protein</fullName>
    </recommendedName>
</protein>
<keyword evidence="2" id="KW-1185">Reference proteome</keyword>
<evidence type="ECO:0008006" key="3">
    <source>
        <dbReference type="Google" id="ProtNLM"/>
    </source>
</evidence>
<gene>
    <name evidence="1" type="ORF">ACFQPB_06180</name>
</gene>
<name>A0ABW2QK24_9BURK</name>
<reference evidence="2" key="1">
    <citation type="journal article" date="2019" name="Int. J. Syst. Evol. Microbiol.">
        <title>The Global Catalogue of Microorganisms (GCM) 10K type strain sequencing project: providing services to taxonomists for standard genome sequencing and annotation.</title>
        <authorList>
            <consortium name="The Broad Institute Genomics Platform"/>
            <consortium name="The Broad Institute Genome Sequencing Center for Infectious Disease"/>
            <person name="Wu L."/>
            <person name="Ma J."/>
        </authorList>
    </citation>
    <scope>NUCLEOTIDE SEQUENCE [LARGE SCALE GENOMIC DNA]</scope>
    <source>
        <strain evidence="2">CGMCC 1.12371</strain>
    </source>
</reference>
<sequence>MLNLPAHGADSMNMTDERFLAGLRAELQLHSAVSRELSNGADISVLRVGSSVSDGAAIFKIGKSYILHLSSESFPNVAGEEVAAMWHAKEIIGLQLSGPILDIVATGWFRGRSYFVVPFASSFSRNRFYYAVQKRLVRKEVLDWLRGLALISSNVVAGDVDVYLSNLDFLKRTMNGCAGIGEDIDVAMALLKNNEVKPSHIPMHSDLWIGNVMRKKNGELAIIDWGGFESRGYPLFDLVRFAESVGMTKSSLKTEIVEHLSILRQPPYAAPTLLLSGLGHIAQNLGEFPVKRFQILVETSVRQLTVAFN</sequence>
<accession>A0ABW2QK24</accession>
<organism evidence="1 2">
    <name type="scientific">Hydrogenophaga atypica</name>
    <dbReference type="NCBI Taxonomy" id="249409"/>
    <lineage>
        <taxon>Bacteria</taxon>
        <taxon>Pseudomonadati</taxon>
        <taxon>Pseudomonadota</taxon>
        <taxon>Betaproteobacteria</taxon>
        <taxon>Burkholderiales</taxon>
        <taxon>Comamonadaceae</taxon>
        <taxon>Hydrogenophaga</taxon>
    </lineage>
</organism>
<dbReference type="SUPFAM" id="SSF56112">
    <property type="entry name" value="Protein kinase-like (PK-like)"/>
    <property type="match status" value="1"/>
</dbReference>
<comment type="caution">
    <text evidence="1">The sequence shown here is derived from an EMBL/GenBank/DDBJ whole genome shotgun (WGS) entry which is preliminary data.</text>
</comment>
<dbReference type="InterPro" id="IPR011009">
    <property type="entry name" value="Kinase-like_dom_sf"/>
</dbReference>
<dbReference type="RefSeq" id="WP_382220707.1">
    <property type="nucleotide sequence ID" value="NZ_JBHTCA010000003.1"/>
</dbReference>
<proteinExistence type="predicted"/>
<dbReference type="Proteomes" id="UP001596501">
    <property type="component" value="Unassembled WGS sequence"/>
</dbReference>
<dbReference type="Gene3D" id="3.90.1200.10">
    <property type="match status" value="1"/>
</dbReference>
<dbReference type="EMBL" id="JBHTCA010000003">
    <property type="protein sequence ID" value="MFC7408442.1"/>
    <property type="molecule type" value="Genomic_DNA"/>
</dbReference>
<evidence type="ECO:0000313" key="2">
    <source>
        <dbReference type="Proteomes" id="UP001596501"/>
    </source>
</evidence>
<evidence type="ECO:0000313" key="1">
    <source>
        <dbReference type="EMBL" id="MFC7408442.1"/>
    </source>
</evidence>